<protein>
    <submittedName>
        <fullName evidence="1">Uncharacterized protein</fullName>
    </submittedName>
</protein>
<comment type="caution">
    <text evidence="1">The sequence shown here is derived from an EMBL/GenBank/DDBJ whole genome shotgun (WGS) entry which is preliminary data.</text>
</comment>
<evidence type="ECO:0000313" key="1">
    <source>
        <dbReference type="EMBL" id="CAK5042945.1"/>
    </source>
</evidence>
<accession>A0ACB0YE83</accession>
<gene>
    <name evidence="1" type="ORF">MENTE1834_LOCUS11005</name>
</gene>
<dbReference type="EMBL" id="CAVMJV010000010">
    <property type="protein sequence ID" value="CAK5042945.1"/>
    <property type="molecule type" value="Genomic_DNA"/>
</dbReference>
<sequence length="66" mass="7247">MDNSDVKIDIPQYKDVYITEKDGELPKLIPTDEDGSLALDTVAVSFPGVIGLGYKCTETGLFRQLL</sequence>
<evidence type="ECO:0000313" key="2">
    <source>
        <dbReference type="Proteomes" id="UP001497535"/>
    </source>
</evidence>
<reference evidence="1" key="1">
    <citation type="submission" date="2023-11" db="EMBL/GenBank/DDBJ databases">
        <authorList>
            <person name="Poullet M."/>
        </authorList>
    </citation>
    <scope>NUCLEOTIDE SEQUENCE</scope>
    <source>
        <strain evidence="1">E1834</strain>
    </source>
</reference>
<keyword evidence="2" id="KW-1185">Reference proteome</keyword>
<dbReference type="Proteomes" id="UP001497535">
    <property type="component" value="Unassembled WGS sequence"/>
</dbReference>
<proteinExistence type="predicted"/>
<name>A0ACB0YE83_MELEN</name>
<organism evidence="1 2">
    <name type="scientific">Meloidogyne enterolobii</name>
    <name type="common">Root-knot nematode worm</name>
    <name type="synonym">Meloidogyne mayaguensis</name>
    <dbReference type="NCBI Taxonomy" id="390850"/>
    <lineage>
        <taxon>Eukaryota</taxon>
        <taxon>Metazoa</taxon>
        <taxon>Ecdysozoa</taxon>
        <taxon>Nematoda</taxon>
        <taxon>Chromadorea</taxon>
        <taxon>Rhabditida</taxon>
        <taxon>Tylenchina</taxon>
        <taxon>Tylenchomorpha</taxon>
        <taxon>Tylenchoidea</taxon>
        <taxon>Meloidogynidae</taxon>
        <taxon>Meloidogyninae</taxon>
        <taxon>Meloidogyne</taxon>
    </lineage>
</organism>